<evidence type="ECO:0000259" key="11">
    <source>
        <dbReference type="PROSITE" id="PS50026"/>
    </source>
</evidence>
<dbReference type="Gene3D" id="3.40.390.10">
    <property type="entry name" value="Collagenase (Catalytic Domain)"/>
    <property type="match status" value="1"/>
</dbReference>
<feature type="binding site" evidence="9">
    <location>
        <position position="349"/>
    </location>
    <ligand>
        <name>Zn(2+)</name>
        <dbReference type="ChEBI" id="CHEBI:29105"/>
        <note>catalytic</note>
    </ligand>
</feature>
<dbReference type="PANTHER" id="PTHR11905:SF159">
    <property type="entry name" value="ADAM METALLOPROTEASE"/>
    <property type="match status" value="1"/>
</dbReference>
<dbReference type="GO" id="GO:0046872">
    <property type="term" value="F:metal ion binding"/>
    <property type="evidence" value="ECO:0007669"/>
    <property type="project" value="UniProtKB-KW"/>
</dbReference>
<evidence type="ECO:0000256" key="6">
    <source>
        <dbReference type="ARBA" id="ARBA00023157"/>
    </source>
</evidence>
<dbReference type="InterPro" id="IPR024079">
    <property type="entry name" value="MetalloPept_cat_dom_sf"/>
</dbReference>
<dbReference type="Pfam" id="PF08516">
    <property type="entry name" value="ADAM_CR"/>
    <property type="match status" value="1"/>
</dbReference>
<comment type="caution">
    <text evidence="8">Lacks conserved residue(s) required for the propagation of feature annotation.</text>
</comment>
<accession>A0A834XYU2</accession>
<dbReference type="Pfam" id="PF00200">
    <property type="entry name" value="Disintegrin"/>
    <property type="match status" value="1"/>
</dbReference>
<dbReference type="InterPro" id="IPR006586">
    <property type="entry name" value="ADAM_Cys-rich"/>
</dbReference>
<feature type="disulfide bond" evidence="9">
    <location>
        <begin position="362"/>
        <end position="367"/>
    </location>
</feature>
<keyword evidence="10" id="KW-0732">Signal</keyword>
<evidence type="ECO:0000256" key="9">
    <source>
        <dbReference type="PROSITE-ProRule" id="PRU00276"/>
    </source>
</evidence>
<keyword evidence="9" id="KW-0479">Metal-binding</keyword>
<dbReference type="InterPro" id="IPR007110">
    <property type="entry name" value="Ig-like_dom"/>
</dbReference>
<keyword evidence="5" id="KW-0472">Membrane</keyword>
<dbReference type="InterPro" id="IPR034027">
    <property type="entry name" value="Reprolysin_adamalysin"/>
</dbReference>
<dbReference type="InterPro" id="IPR000742">
    <property type="entry name" value="EGF"/>
</dbReference>
<evidence type="ECO:0000256" key="2">
    <source>
        <dbReference type="ARBA" id="ARBA00022692"/>
    </source>
</evidence>
<dbReference type="PROSITE" id="PS01186">
    <property type="entry name" value="EGF_2"/>
    <property type="match status" value="1"/>
</dbReference>
<evidence type="ECO:0000256" key="8">
    <source>
        <dbReference type="PROSITE-ProRule" id="PRU00076"/>
    </source>
</evidence>
<organism evidence="15 16">
    <name type="scientific">Aphidius gifuensis</name>
    <name type="common">Parasitoid wasp</name>
    <dbReference type="NCBI Taxonomy" id="684658"/>
    <lineage>
        <taxon>Eukaryota</taxon>
        <taxon>Metazoa</taxon>
        <taxon>Ecdysozoa</taxon>
        <taxon>Arthropoda</taxon>
        <taxon>Hexapoda</taxon>
        <taxon>Insecta</taxon>
        <taxon>Pterygota</taxon>
        <taxon>Neoptera</taxon>
        <taxon>Endopterygota</taxon>
        <taxon>Hymenoptera</taxon>
        <taxon>Apocrita</taxon>
        <taxon>Ichneumonoidea</taxon>
        <taxon>Braconidae</taxon>
        <taxon>Aphidiinae</taxon>
        <taxon>Aphidius</taxon>
    </lineage>
</organism>
<dbReference type="InterPro" id="IPR001590">
    <property type="entry name" value="Peptidase_M12B"/>
</dbReference>
<dbReference type="Proteomes" id="UP000639338">
    <property type="component" value="Unassembled WGS sequence"/>
</dbReference>
<feature type="chain" id="PRO_5032735519" evidence="10">
    <location>
        <begin position="26"/>
        <end position="815"/>
    </location>
</feature>
<dbReference type="FunFam" id="3.40.390.10:FF:000002">
    <property type="entry name" value="Disintegrin and metalloproteinase domain-containing protein 22"/>
    <property type="match status" value="1"/>
</dbReference>
<dbReference type="Pfam" id="PF13927">
    <property type="entry name" value="Ig_3"/>
    <property type="match status" value="1"/>
</dbReference>
<dbReference type="OrthoDB" id="5951731at2759"/>
<dbReference type="SUPFAM" id="SSF55486">
    <property type="entry name" value="Metalloproteases ('zincins'), catalytic domain"/>
    <property type="match status" value="1"/>
</dbReference>
<evidence type="ECO:0000256" key="4">
    <source>
        <dbReference type="ARBA" id="ARBA00023049"/>
    </source>
</evidence>
<dbReference type="Gene3D" id="2.60.40.10">
    <property type="entry name" value="Immunoglobulins"/>
    <property type="match status" value="1"/>
</dbReference>
<keyword evidence="8" id="KW-0245">EGF-like domain</keyword>
<evidence type="ECO:0000259" key="13">
    <source>
        <dbReference type="PROSITE" id="PS50215"/>
    </source>
</evidence>
<protein>
    <submittedName>
        <fullName evidence="15">Uncharacterized protein</fullName>
    </submittedName>
</protein>
<feature type="domain" description="Ig-like" evidence="14">
    <location>
        <begin position="721"/>
        <end position="811"/>
    </location>
</feature>
<dbReference type="GO" id="GO:0004222">
    <property type="term" value="F:metalloendopeptidase activity"/>
    <property type="evidence" value="ECO:0007669"/>
    <property type="project" value="InterPro"/>
</dbReference>
<dbReference type="CDD" id="cd04269">
    <property type="entry name" value="ZnMc_adamalysin_II_like"/>
    <property type="match status" value="1"/>
</dbReference>
<dbReference type="SUPFAM" id="SSF57552">
    <property type="entry name" value="Blood coagulation inhibitor (disintegrin)"/>
    <property type="match status" value="1"/>
</dbReference>
<gene>
    <name evidence="15" type="ORF">HCN44_004248</name>
</gene>
<feature type="signal peptide" evidence="10">
    <location>
        <begin position="1"/>
        <end position="25"/>
    </location>
</feature>
<dbReference type="SUPFAM" id="SSF48726">
    <property type="entry name" value="Immunoglobulin"/>
    <property type="match status" value="1"/>
</dbReference>
<dbReference type="SMART" id="SM00608">
    <property type="entry name" value="ACR"/>
    <property type="match status" value="1"/>
</dbReference>
<dbReference type="InterPro" id="IPR013783">
    <property type="entry name" value="Ig-like_fold"/>
</dbReference>
<keyword evidence="6 8" id="KW-1015">Disulfide bond</keyword>
<dbReference type="InterPro" id="IPR036436">
    <property type="entry name" value="Disintegrin_dom_sf"/>
</dbReference>
<evidence type="ECO:0000256" key="7">
    <source>
        <dbReference type="PROSITE-ProRule" id="PRU00068"/>
    </source>
</evidence>
<keyword evidence="16" id="KW-1185">Reference proteome</keyword>
<dbReference type="InterPro" id="IPR002870">
    <property type="entry name" value="Peptidase_M12B_N"/>
</dbReference>
<evidence type="ECO:0000256" key="10">
    <source>
        <dbReference type="SAM" id="SignalP"/>
    </source>
</evidence>
<dbReference type="PROSITE" id="PS50835">
    <property type="entry name" value="IG_LIKE"/>
    <property type="match status" value="1"/>
</dbReference>
<dbReference type="SMART" id="SM00408">
    <property type="entry name" value="IGc2"/>
    <property type="match status" value="1"/>
</dbReference>
<feature type="domain" description="Disintegrin" evidence="12">
    <location>
        <begin position="412"/>
        <end position="500"/>
    </location>
</feature>
<feature type="domain" description="Peptidase M12B" evidence="13">
    <location>
        <begin position="209"/>
        <end position="406"/>
    </location>
</feature>
<evidence type="ECO:0000256" key="5">
    <source>
        <dbReference type="ARBA" id="ARBA00023136"/>
    </source>
</evidence>
<sequence length="815" mass="91671">MLLKDNIFSISFVLIIFLQLNYTQSENTSTIDGIHEIVRPKIINGFTKNQIAQTNEDDNQHISSISIEIELNGVLKKLDLKLNRNLIAHGFKHARQHQGKYLSEIPENEELCHYQGQIQGTKKSWAAISTCEGLRGVIFDGEKMYHIHPKTGVLNDDHYLYKHDDFKANYTREFNETQRHTRPAKKFRLNKRSTDDVIRGPFNVNQATRYVELVFVIDKSEYINLNSNLINVHRYCKDLANIMNSLYRPFNIFIALVGIEVWTENDRINMTTDSDELLKRFLKYRMKTLVNSIPNDNAQLLTSVHFDNGIIGKAYRGLICSTENSGSVSVHHSSVVGLVAATLAHELAHNLGIDHDTEDCSCPDELCIMNPICQNDVIPIHWSACSFKNLSHAYRQGLDYCLRNKPKMLFDSPTCGNGFVERGEECDCGLPEKCNNHCCNAALCKLHPNASCATGTCCDVTRCTLKKIETPCRSRKGECDLPEYCDGKSEYCPQDVFKIDGEKCKSGKAFCHQGNCQSHSDQCRKLWGPSICISKLNCYDRNTLGYWGGNCGYDISKNISKKCEKDDVLCGRLYCNVKPGIDLKLGSSMISKKIGMQTKYRDDCQGVVMDFGLNNIDPGLVPNGAKCGDNKMCVDQVCMPVEKVKEKFYIDNSCANNCGGNGVCNSLGHCHCNRGFSPPDCQSFGYGGSIDSGFSKYYNDTYKFANSKFETCSDDLVDAESKVILNLKTYPNEEIAKPNTDVTLVCRDESPVRADVRWIRDGNLPLPSNSENNGNRLDLFRVKPEHSGVYICEAFQYPLSFPGRNASVMLTVKNI</sequence>
<evidence type="ECO:0000259" key="14">
    <source>
        <dbReference type="PROSITE" id="PS50835"/>
    </source>
</evidence>
<name>A0A834XYU2_APHGI</name>
<comment type="subcellular location">
    <subcellularLocation>
        <location evidence="1">Membrane</location>
        <topology evidence="1">Single-pass membrane protein</topology>
    </subcellularLocation>
</comment>
<comment type="caution">
    <text evidence="15">The sequence shown here is derived from an EMBL/GenBank/DDBJ whole genome shotgun (WGS) entry which is preliminary data.</text>
</comment>
<dbReference type="PROSITE" id="PS50214">
    <property type="entry name" value="DISINTEGRIN_2"/>
    <property type="match status" value="1"/>
</dbReference>
<dbReference type="Pfam" id="PF01421">
    <property type="entry name" value="Reprolysin"/>
    <property type="match status" value="1"/>
</dbReference>
<dbReference type="GO" id="GO:0016020">
    <property type="term" value="C:membrane"/>
    <property type="evidence" value="ECO:0007669"/>
    <property type="project" value="UniProtKB-SubCell"/>
</dbReference>
<reference evidence="15 16" key="1">
    <citation type="submission" date="2020-08" db="EMBL/GenBank/DDBJ databases">
        <title>Aphidius gifuensis genome sequencing and assembly.</title>
        <authorList>
            <person name="Du Z."/>
        </authorList>
    </citation>
    <scope>NUCLEOTIDE SEQUENCE [LARGE SCALE GENOMIC DNA]</scope>
    <source>
        <strain evidence="15">YNYX2018</strain>
        <tissue evidence="15">Adults</tissue>
    </source>
</reference>
<dbReference type="EMBL" id="JACMRX010000002">
    <property type="protein sequence ID" value="KAF7994776.1"/>
    <property type="molecule type" value="Genomic_DNA"/>
</dbReference>
<feature type="disulfide bond" evidence="7">
    <location>
        <begin position="472"/>
        <end position="492"/>
    </location>
</feature>
<dbReference type="FunFam" id="4.10.70.10:FF:000001">
    <property type="entry name" value="Disintegrin and metalloproteinase domain-containing protein 22"/>
    <property type="match status" value="1"/>
</dbReference>
<dbReference type="SMART" id="SM00050">
    <property type="entry name" value="DISIN"/>
    <property type="match status" value="1"/>
</dbReference>
<feature type="binding site" evidence="9">
    <location>
        <position position="345"/>
    </location>
    <ligand>
        <name>Zn(2+)</name>
        <dbReference type="ChEBI" id="CHEBI:29105"/>
        <note>catalytic</note>
    </ligand>
</feature>
<dbReference type="InterPro" id="IPR003599">
    <property type="entry name" value="Ig_sub"/>
</dbReference>
<dbReference type="InterPro" id="IPR001762">
    <property type="entry name" value="Disintegrin_dom"/>
</dbReference>
<evidence type="ECO:0000256" key="1">
    <source>
        <dbReference type="ARBA" id="ARBA00004167"/>
    </source>
</evidence>
<proteinExistence type="predicted"/>
<feature type="disulfide bond" evidence="8">
    <location>
        <begin position="654"/>
        <end position="664"/>
    </location>
</feature>
<keyword evidence="2" id="KW-0812">Transmembrane</keyword>
<keyword evidence="4" id="KW-0378">Hydrolase</keyword>
<dbReference type="GO" id="GO:0006509">
    <property type="term" value="P:membrane protein ectodomain proteolysis"/>
    <property type="evidence" value="ECO:0007669"/>
    <property type="project" value="TreeGrafter"/>
</dbReference>
<evidence type="ECO:0000259" key="12">
    <source>
        <dbReference type="PROSITE" id="PS50214"/>
    </source>
</evidence>
<dbReference type="Gene3D" id="4.10.70.10">
    <property type="entry name" value="Disintegrin domain"/>
    <property type="match status" value="1"/>
</dbReference>
<evidence type="ECO:0000313" key="16">
    <source>
        <dbReference type="Proteomes" id="UP000639338"/>
    </source>
</evidence>
<keyword evidence="9" id="KW-0862">Zinc</keyword>
<dbReference type="PROSITE" id="PS50026">
    <property type="entry name" value="EGF_3"/>
    <property type="match status" value="1"/>
</dbReference>
<keyword evidence="4" id="KW-0482">Metalloprotease</keyword>
<evidence type="ECO:0000313" key="15">
    <source>
        <dbReference type="EMBL" id="KAF7994776.1"/>
    </source>
</evidence>
<feature type="active site" evidence="9">
    <location>
        <position position="346"/>
    </location>
</feature>
<dbReference type="InterPro" id="IPR036179">
    <property type="entry name" value="Ig-like_dom_sf"/>
</dbReference>
<evidence type="ECO:0000256" key="3">
    <source>
        <dbReference type="ARBA" id="ARBA00022989"/>
    </source>
</evidence>
<feature type="disulfide bond" evidence="8">
    <location>
        <begin position="672"/>
        <end position="681"/>
    </location>
</feature>
<keyword evidence="3" id="KW-1133">Transmembrane helix</keyword>
<dbReference type="Gene3D" id="2.60.120.260">
    <property type="entry name" value="Galactose-binding domain-like"/>
    <property type="match status" value="1"/>
</dbReference>
<dbReference type="PROSITE" id="PS50215">
    <property type="entry name" value="ADAM_MEPRO"/>
    <property type="match status" value="1"/>
</dbReference>
<feature type="domain" description="EGF-like" evidence="11">
    <location>
        <begin position="650"/>
        <end position="682"/>
    </location>
</feature>
<dbReference type="PANTHER" id="PTHR11905">
    <property type="entry name" value="ADAM A DISINTEGRIN AND METALLOPROTEASE DOMAIN"/>
    <property type="match status" value="1"/>
</dbReference>
<keyword evidence="4" id="KW-0645">Protease</keyword>
<feature type="binding site" evidence="9">
    <location>
        <position position="355"/>
    </location>
    <ligand>
        <name>Zn(2+)</name>
        <dbReference type="ChEBI" id="CHEBI:29105"/>
        <note>catalytic</note>
    </ligand>
</feature>
<dbReference type="AlphaFoldDB" id="A0A834XYU2"/>
<dbReference type="SMART" id="SM00409">
    <property type="entry name" value="IG"/>
    <property type="match status" value="1"/>
</dbReference>
<dbReference type="Pfam" id="PF01562">
    <property type="entry name" value="Pep_M12B_propep"/>
    <property type="match status" value="1"/>
</dbReference>
<dbReference type="InterPro" id="IPR003598">
    <property type="entry name" value="Ig_sub2"/>
</dbReference>